<dbReference type="EMBL" id="UINC01001196">
    <property type="protein sequence ID" value="SUZ73985.1"/>
    <property type="molecule type" value="Genomic_DNA"/>
</dbReference>
<protein>
    <recommendedName>
        <fullName evidence="2">Co-chaperone DjlA N-terminal domain-containing protein</fullName>
    </recommendedName>
</protein>
<organism evidence="1">
    <name type="scientific">marine metagenome</name>
    <dbReference type="NCBI Taxonomy" id="408172"/>
    <lineage>
        <taxon>unclassified sequences</taxon>
        <taxon>metagenomes</taxon>
        <taxon>ecological metagenomes</taxon>
    </lineage>
</organism>
<dbReference type="AlphaFoldDB" id="A0A381Q3R3"/>
<dbReference type="SUPFAM" id="SSF158682">
    <property type="entry name" value="TerB-like"/>
    <property type="match status" value="1"/>
</dbReference>
<name>A0A381Q3R3_9ZZZZ</name>
<reference evidence="1" key="1">
    <citation type="submission" date="2018-05" db="EMBL/GenBank/DDBJ databases">
        <authorList>
            <person name="Lanie J.A."/>
            <person name="Ng W.-L."/>
            <person name="Kazmierczak K.M."/>
            <person name="Andrzejewski T.M."/>
            <person name="Davidsen T.M."/>
            <person name="Wayne K.J."/>
            <person name="Tettelin H."/>
            <person name="Glass J.I."/>
            <person name="Rusch D."/>
            <person name="Podicherti R."/>
            <person name="Tsui H.-C.T."/>
            <person name="Winkler M.E."/>
        </authorList>
    </citation>
    <scope>NUCLEOTIDE SEQUENCE</scope>
</reference>
<accession>A0A381Q3R3</accession>
<dbReference type="InterPro" id="IPR029024">
    <property type="entry name" value="TerB-like"/>
</dbReference>
<evidence type="ECO:0008006" key="2">
    <source>
        <dbReference type="Google" id="ProtNLM"/>
    </source>
</evidence>
<proteinExistence type="predicted"/>
<dbReference type="Gene3D" id="1.10.3680.10">
    <property type="entry name" value="TerB-like"/>
    <property type="match status" value="1"/>
</dbReference>
<gene>
    <name evidence="1" type="ORF">METZ01_LOCUS26839</name>
</gene>
<sequence>MEFQLTSGLQPQLLEDEQKLWLANAICGAITADGSVAPEELEYLERALSFLPSQADVVKMMQAVKDQNLPQLERFPGATRELEVKIFIDLATVISVDNVLGANEIDYLLYIGRKLGFGREFVRVVIRWSSEGIVWKRKMLHLIDAGSSLEAEYSD</sequence>
<evidence type="ECO:0000313" key="1">
    <source>
        <dbReference type="EMBL" id="SUZ73985.1"/>
    </source>
</evidence>